<evidence type="ECO:0000313" key="5">
    <source>
        <dbReference type="Proteomes" id="UP000187172"/>
    </source>
</evidence>
<dbReference type="Pfam" id="PF00269">
    <property type="entry name" value="SASP"/>
    <property type="match status" value="2"/>
</dbReference>
<dbReference type="InterPro" id="IPR001448">
    <property type="entry name" value="SASP_alpha/beta-type"/>
</dbReference>
<comment type="function">
    <text evidence="1">SASP are bound to spore DNA. They are double-stranded DNA-binding proteins that cause DNA to change to an a-like conformation. They protect the DNA backbone from chemical and enzymatic cleavage and are thus involved in dormant spore's high resistance to UV light.</text>
</comment>
<evidence type="ECO:0000313" key="4">
    <source>
        <dbReference type="EMBL" id="OMF50194.1"/>
    </source>
</evidence>
<dbReference type="RefSeq" id="WP_076174618.1">
    <property type="nucleotide sequence ID" value="NZ_MRTP01000012.1"/>
</dbReference>
<sequence length="90" mass="9556">MARSNRKVVPESRNMLNQMKYEIAAEFGLGAAYGSAGFNGADTEFASDLGEAGGVGFGRVYGAHLTSRENGSVGGEMTKRLVRLAQQNLL</sequence>
<dbReference type="AlphaFoldDB" id="A0A1R1EEE2"/>
<dbReference type="PROSITE" id="PS00304">
    <property type="entry name" value="SASP_1"/>
    <property type="match status" value="1"/>
</dbReference>
<comment type="similarity">
    <text evidence="2">Belongs to the alpha/beta-type SASP family.</text>
</comment>
<dbReference type="InterPro" id="IPR038300">
    <property type="entry name" value="SASP_sf_alpha/beta"/>
</dbReference>
<dbReference type="InterPro" id="IPR018126">
    <property type="entry name" value="SASP_alpha/beta-type_CS"/>
</dbReference>
<dbReference type="GO" id="GO:0006265">
    <property type="term" value="P:DNA topological change"/>
    <property type="evidence" value="ECO:0007669"/>
    <property type="project" value="InterPro"/>
</dbReference>
<accession>A0A1R1EEE2</accession>
<dbReference type="EMBL" id="MRTP01000012">
    <property type="protein sequence ID" value="OMF50194.1"/>
    <property type="molecule type" value="Genomic_DNA"/>
</dbReference>
<evidence type="ECO:0000256" key="1">
    <source>
        <dbReference type="ARBA" id="ARBA00003863"/>
    </source>
</evidence>
<evidence type="ECO:0000256" key="3">
    <source>
        <dbReference type="ARBA" id="ARBA00023125"/>
    </source>
</evidence>
<dbReference type="STRING" id="297318.BK138_28330"/>
<keyword evidence="5" id="KW-1185">Reference proteome</keyword>
<comment type="caution">
    <text evidence="4">The sequence shown here is derived from an EMBL/GenBank/DDBJ whole genome shotgun (WGS) entry which is preliminary data.</text>
</comment>
<proteinExistence type="inferred from homology"/>
<protein>
    <submittedName>
        <fullName evidence="4">Spore protein</fullName>
    </submittedName>
</protein>
<dbReference type="PANTHER" id="PTHR36107">
    <property type="entry name" value="SMALL, ACID-SOLUBLE SPORE PROTEIN A"/>
    <property type="match status" value="1"/>
</dbReference>
<reference evidence="4 5" key="1">
    <citation type="submission" date="2016-11" db="EMBL/GenBank/DDBJ databases">
        <title>Paenibacillus species isolates.</title>
        <authorList>
            <person name="Beno S.M."/>
        </authorList>
    </citation>
    <scope>NUCLEOTIDE SEQUENCE [LARGE SCALE GENOMIC DNA]</scope>
    <source>
        <strain evidence="4 5">FSL R5-0378</strain>
    </source>
</reference>
<dbReference type="Proteomes" id="UP000187172">
    <property type="component" value="Unassembled WGS sequence"/>
</dbReference>
<dbReference type="InterPro" id="IPR050847">
    <property type="entry name" value="SASP_DNA-binding"/>
</dbReference>
<name>A0A1R1EEE2_9BACL</name>
<dbReference type="Gene3D" id="6.10.10.80">
    <property type="entry name" value="Small, acid-soluble spore protein, alpha/beta type-like"/>
    <property type="match status" value="1"/>
</dbReference>
<dbReference type="PANTHER" id="PTHR36107:SF1">
    <property type="entry name" value="SMALL, ACID-SOLUBLE SPORE PROTEIN A"/>
    <property type="match status" value="1"/>
</dbReference>
<dbReference type="GO" id="GO:0003690">
    <property type="term" value="F:double-stranded DNA binding"/>
    <property type="evidence" value="ECO:0007669"/>
    <property type="project" value="InterPro"/>
</dbReference>
<organism evidence="4 5">
    <name type="scientific">Paenibacillus rhizosphaerae</name>
    <dbReference type="NCBI Taxonomy" id="297318"/>
    <lineage>
        <taxon>Bacteria</taxon>
        <taxon>Bacillati</taxon>
        <taxon>Bacillota</taxon>
        <taxon>Bacilli</taxon>
        <taxon>Bacillales</taxon>
        <taxon>Paenibacillaceae</taxon>
        <taxon>Paenibacillus</taxon>
    </lineage>
</organism>
<keyword evidence="3" id="KW-0238">DNA-binding</keyword>
<evidence type="ECO:0000256" key="2">
    <source>
        <dbReference type="ARBA" id="ARBA00005442"/>
    </source>
</evidence>
<gene>
    <name evidence="4" type="ORF">BK138_28330</name>
</gene>